<evidence type="ECO:0000313" key="1">
    <source>
        <dbReference type="EMBL" id="SBR41899.1"/>
    </source>
</evidence>
<protein>
    <submittedName>
        <fullName evidence="1">Uncharacterized protein</fullName>
    </submittedName>
</protein>
<sequence>EKVVTELKNVQYYATTTDLWSSRTTKPYWRMTVHFVNVKFEMKSRCLKTAYFLLTTPERILHRV</sequence>
<gene>
    <name evidence="1" type="primary">BX005250.1</name>
</gene>
<feature type="non-terminal residue" evidence="1">
    <location>
        <position position="1"/>
    </location>
</feature>
<name>A0A1A8LDF4_9TELE</name>
<proteinExistence type="predicted"/>
<dbReference type="EMBL" id="HAEF01004517">
    <property type="protein sequence ID" value="SBR41899.1"/>
    <property type="molecule type" value="Transcribed_RNA"/>
</dbReference>
<organism evidence="1">
    <name type="scientific">Nothobranchius pienaari</name>
    <dbReference type="NCBI Taxonomy" id="704102"/>
    <lineage>
        <taxon>Eukaryota</taxon>
        <taxon>Metazoa</taxon>
        <taxon>Chordata</taxon>
        <taxon>Craniata</taxon>
        <taxon>Vertebrata</taxon>
        <taxon>Euteleostomi</taxon>
        <taxon>Actinopterygii</taxon>
        <taxon>Neopterygii</taxon>
        <taxon>Teleostei</taxon>
        <taxon>Neoteleostei</taxon>
        <taxon>Acanthomorphata</taxon>
        <taxon>Ovalentaria</taxon>
        <taxon>Atherinomorphae</taxon>
        <taxon>Cyprinodontiformes</taxon>
        <taxon>Nothobranchiidae</taxon>
        <taxon>Nothobranchius</taxon>
    </lineage>
</organism>
<reference evidence="1" key="1">
    <citation type="submission" date="2016-05" db="EMBL/GenBank/DDBJ databases">
        <authorList>
            <person name="Lavstsen T."/>
            <person name="Jespersen J.S."/>
        </authorList>
    </citation>
    <scope>NUCLEOTIDE SEQUENCE</scope>
    <source>
        <tissue evidence="1">Brain</tissue>
    </source>
</reference>
<accession>A0A1A8LDF4</accession>
<dbReference type="AlphaFoldDB" id="A0A1A8LDF4"/>
<reference evidence="1" key="2">
    <citation type="submission" date="2016-06" db="EMBL/GenBank/DDBJ databases">
        <title>The genome of a short-lived fish provides insights into sex chromosome evolution and the genetic control of aging.</title>
        <authorList>
            <person name="Reichwald K."/>
            <person name="Felder M."/>
            <person name="Petzold A."/>
            <person name="Koch P."/>
            <person name="Groth M."/>
            <person name="Platzer M."/>
        </authorList>
    </citation>
    <scope>NUCLEOTIDE SEQUENCE</scope>
    <source>
        <tissue evidence="1">Brain</tissue>
    </source>
</reference>